<feature type="domain" description="Helicase C-terminal" evidence="3">
    <location>
        <begin position="533"/>
        <end position="693"/>
    </location>
</feature>
<dbReference type="InterPro" id="IPR025202">
    <property type="entry name" value="PLD-like_dom"/>
</dbReference>
<dbReference type="SMART" id="SM00487">
    <property type="entry name" value="DEXDc"/>
    <property type="match status" value="1"/>
</dbReference>
<feature type="domain" description="PLD phosphodiesterase" evidence="1">
    <location>
        <begin position="203"/>
        <end position="234"/>
    </location>
</feature>
<dbReference type="InterPro" id="IPR052511">
    <property type="entry name" value="ATP-dep_Helicase"/>
</dbReference>
<dbReference type="Gene3D" id="3.40.50.300">
    <property type="entry name" value="P-loop containing nucleotide triphosphate hydrolases"/>
    <property type="match status" value="2"/>
</dbReference>
<dbReference type="InterPro" id="IPR027417">
    <property type="entry name" value="P-loop_NTPase"/>
</dbReference>
<dbReference type="CDD" id="cd18032">
    <property type="entry name" value="DEXHc_RE_I_III_res"/>
    <property type="match status" value="1"/>
</dbReference>
<dbReference type="InterPro" id="IPR014001">
    <property type="entry name" value="Helicase_ATP-bd"/>
</dbReference>
<evidence type="ECO:0000259" key="2">
    <source>
        <dbReference type="PROSITE" id="PS51192"/>
    </source>
</evidence>
<dbReference type="Pfam" id="PF11907">
    <property type="entry name" value="DUF3427"/>
    <property type="match status" value="1"/>
</dbReference>
<protein>
    <submittedName>
        <fullName evidence="4">DUF3427 domain-containing protein</fullName>
    </submittedName>
</protein>
<reference evidence="4 5" key="1">
    <citation type="submission" date="2024-07" db="EMBL/GenBank/DDBJ databases">
        <authorList>
            <person name="Thanompreechachai J."/>
            <person name="Duangmal K."/>
        </authorList>
    </citation>
    <scope>NUCLEOTIDE SEQUENCE [LARGE SCALE GENOMIC DNA]</scope>
    <source>
        <strain evidence="4 5">LSe6-4</strain>
    </source>
</reference>
<dbReference type="PROSITE" id="PS51192">
    <property type="entry name" value="HELICASE_ATP_BIND_1"/>
    <property type="match status" value="1"/>
</dbReference>
<dbReference type="CDD" id="cd09203">
    <property type="entry name" value="PLDc_N_DEXD_b1"/>
    <property type="match status" value="1"/>
</dbReference>
<comment type="caution">
    <text evidence="4">The sequence shown here is derived from an EMBL/GenBank/DDBJ whole genome shotgun (WGS) entry which is preliminary data.</text>
</comment>
<keyword evidence="5" id="KW-1185">Reference proteome</keyword>
<gene>
    <name evidence="4" type="ORF">AB2L27_18820</name>
</gene>
<evidence type="ECO:0000259" key="3">
    <source>
        <dbReference type="PROSITE" id="PS51194"/>
    </source>
</evidence>
<dbReference type="PROSITE" id="PS50035">
    <property type="entry name" value="PLD"/>
    <property type="match status" value="1"/>
</dbReference>
<evidence type="ECO:0000313" key="4">
    <source>
        <dbReference type="EMBL" id="MEZ0166812.1"/>
    </source>
</evidence>
<dbReference type="InterPro" id="IPR021835">
    <property type="entry name" value="DUF3427"/>
</dbReference>
<dbReference type="InterPro" id="IPR006935">
    <property type="entry name" value="Helicase/UvrB_N"/>
</dbReference>
<dbReference type="SUPFAM" id="SSF52540">
    <property type="entry name" value="P-loop containing nucleoside triphosphate hydrolases"/>
    <property type="match status" value="1"/>
</dbReference>
<dbReference type="SUPFAM" id="SSF56024">
    <property type="entry name" value="Phospholipase D/nuclease"/>
    <property type="match status" value="1"/>
</dbReference>
<evidence type="ECO:0000313" key="5">
    <source>
        <dbReference type="Proteomes" id="UP001565927"/>
    </source>
</evidence>
<feature type="domain" description="Helicase ATP-binding" evidence="2">
    <location>
        <begin position="322"/>
        <end position="477"/>
    </location>
</feature>
<name>A0ABV4H5F2_9ACTN</name>
<dbReference type="PROSITE" id="PS51194">
    <property type="entry name" value="HELICASE_CTER"/>
    <property type="match status" value="1"/>
</dbReference>
<dbReference type="Gene3D" id="3.30.870.10">
    <property type="entry name" value="Endonuclease Chain A"/>
    <property type="match status" value="1"/>
</dbReference>
<dbReference type="PANTHER" id="PTHR47962:SF7">
    <property type="entry name" value="MITOCHONDRIAL ATP-DEPENDENT HELICASE IRC3-RELATED"/>
    <property type="match status" value="1"/>
</dbReference>
<dbReference type="RefSeq" id="WP_370443033.1">
    <property type="nucleotide sequence ID" value="NZ_JBGFTU010000029.1"/>
</dbReference>
<dbReference type="Pfam" id="PF13091">
    <property type="entry name" value="PLDc_2"/>
    <property type="match status" value="1"/>
</dbReference>
<accession>A0ABV4H5F2</accession>
<dbReference type="Pfam" id="PF04851">
    <property type="entry name" value="ResIII"/>
    <property type="match status" value="1"/>
</dbReference>
<sequence>MREGLHETVIATGLDASLARAQGWTTVLRSVDVADAPRVLSRHVNDLVERALEATTDSNERLALVADLLGVLGEHGAVPVPDEKGAPRQLLAAHRRRALTQPSTVRPATPLSEAALLTNSTADPSLAAELRAELVSADRVDLLCAFVKWSGLRLLESALRDLKDRGVPLRVITTTYMGATERRAVDRLVDEFGAEVKVIYETTRTRLHAKAWVVHRATGFSTAYVGSSNLSRSALLDGLEWNVRLSAVANPALLAKFDATFTSYWESSTFETYVPARDGDRLDDALAEAGGQRGPGTPVDLSGLEVTPRPHQQEMLEQLAGERKLHDRHRNLVVAATGTGKTVLAAFDYRQLREHHGSDLTLLFVAHRRELLEQARRTYREVLGDGTFGELLVGGERPRRGRHVFASVQSLSVDLLASVDPRQYDVVVLDECHHASAGSYQRVLDRLEPIELLGLTATPERADGQDVLALFGGRTAAELRLWDALADDLLVPFHYFAVDDGTDLRDLTWRRGGYDTQGLTNLYTGDDARARLVLRELHRRVGDVGAMRAIGFCVSVEHAHYMARVFREAGIDALAVSGSSTSDERAAALRRLKDGDVRVLFAVDLYNEGVDVPQVDTVLFLRPTESATIFLQQLGRGLRTSPGKAVLTALDFVGHQNADFRFDTRFRALTGVSRGALQHQAEQGFPFLPAGCSIVLDEVVQERVVTSIKRQLSPRTPALVSEIRTHPTSGIAEFLTASGLSVRELLGSNRSWTDLRRRAGAETRPAGPAETTLLKRVRAVTHVDDRLRRDAYTRLLSDDVTADALSPVERHLAGMLTATLWPSGAPGDLATIVDVLRGEPAAGDELAQLIDIAFDDARHPTTGLEGELADLPLSIHARYSRDEIVSALGVATASRPPMSFREGVVWAPEHRTDALLITLTKSEADYSPSTMYRDYPLTPQLFHWESQSRTTVASTTGQRYLNHRAMGTHVLLFARQRKQGDLGVEPYLFLGPADYVSHEGERPIGITWRLHHAMPTDFFTQASLVRSS</sequence>
<dbReference type="InterPro" id="IPR001650">
    <property type="entry name" value="Helicase_C-like"/>
</dbReference>
<organism evidence="4 5">
    <name type="scientific">Kineococcus halophytocola</name>
    <dbReference type="NCBI Taxonomy" id="3234027"/>
    <lineage>
        <taxon>Bacteria</taxon>
        <taxon>Bacillati</taxon>
        <taxon>Actinomycetota</taxon>
        <taxon>Actinomycetes</taxon>
        <taxon>Kineosporiales</taxon>
        <taxon>Kineosporiaceae</taxon>
        <taxon>Kineococcus</taxon>
    </lineage>
</organism>
<evidence type="ECO:0000259" key="1">
    <source>
        <dbReference type="PROSITE" id="PS50035"/>
    </source>
</evidence>
<dbReference type="CDD" id="cd18799">
    <property type="entry name" value="SF2_C_EcoAI-like"/>
    <property type="match status" value="1"/>
</dbReference>
<proteinExistence type="predicted"/>
<dbReference type="Pfam" id="PF00271">
    <property type="entry name" value="Helicase_C"/>
    <property type="match status" value="1"/>
</dbReference>
<dbReference type="PANTHER" id="PTHR47962">
    <property type="entry name" value="ATP-DEPENDENT HELICASE LHR-RELATED-RELATED"/>
    <property type="match status" value="1"/>
</dbReference>
<dbReference type="Proteomes" id="UP001565927">
    <property type="component" value="Unassembled WGS sequence"/>
</dbReference>
<dbReference type="EMBL" id="JBGFTU010000029">
    <property type="protein sequence ID" value="MEZ0166812.1"/>
    <property type="molecule type" value="Genomic_DNA"/>
</dbReference>
<dbReference type="InterPro" id="IPR001736">
    <property type="entry name" value="PLipase_D/transphosphatidylase"/>
</dbReference>
<dbReference type="SMART" id="SM00490">
    <property type="entry name" value="HELICc"/>
    <property type="match status" value="1"/>
</dbReference>